<keyword evidence="6 13" id="KW-0479">Metal-binding</keyword>
<keyword evidence="8" id="KW-0492">Microsome</keyword>
<evidence type="ECO:0000256" key="4">
    <source>
        <dbReference type="ARBA" id="ARBA00010617"/>
    </source>
</evidence>
<keyword evidence="7" id="KW-0256">Endoplasmic reticulum</keyword>
<feature type="binding site" description="axial binding residue" evidence="13">
    <location>
        <position position="453"/>
    </location>
    <ligand>
        <name>heme</name>
        <dbReference type="ChEBI" id="CHEBI:30413"/>
    </ligand>
    <ligandPart>
        <name>Fe</name>
        <dbReference type="ChEBI" id="CHEBI:18248"/>
    </ligandPart>
</feature>
<evidence type="ECO:0000313" key="16">
    <source>
        <dbReference type="EMBL" id="KAF2898970.1"/>
    </source>
</evidence>
<dbReference type="PRINTS" id="PR00385">
    <property type="entry name" value="P450"/>
</dbReference>
<evidence type="ECO:0000256" key="1">
    <source>
        <dbReference type="ARBA" id="ARBA00001971"/>
    </source>
</evidence>
<dbReference type="Proteomes" id="UP000801492">
    <property type="component" value="Unassembled WGS sequence"/>
</dbReference>
<accession>A0A8K0D3W2</accession>
<gene>
    <name evidence="16" type="ORF">ILUMI_07206</name>
</gene>
<dbReference type="Gene3D" id="1.10.630.10">
    <property type="entry name" value="Cytochrome P450"/>
    <property type="match status" value="1"/>
</dbReference>
<keyword evidence="10 13" id="KW-0408">Iron</keyword>
<evidence type="ECO:0000256" key="10">
    <source>
        <dbReference type="ARBA" id="ARBA00023004"/>
    </source>
</evidence>
<dbReference type="PRINTS" id="PR00463">
    <property type="entry name" value="EP450I"/>
</dbReference>
<dbReference type="SUPFAM" id="SSF48264">
    <property type="entry name" value="Cytochrome P450"/>
    <property type="match status" value="1"/>
</dbReference>
<dbReference type="GO" id="GO:0016705">
    <property type="term" value="F:oxidoreductase activity, acting on paired donors, with incorporation or reduction of molecular oxygen"/>
    <property type="evidence" value="ECO:0007669"/>
    <property type="project" value="InterPro"/>
</dbReference>
<dbReference type="InterPro" id="IPR001128">
    <property type="entry name" value="Cyt_P450"/>
</dbReference>
<dbReference type="Pfam" id="PF00067">
    <property type="entry name" value="p450"/>
    <property type="match status" value="1"/>
</dbReference>
<comment type="subcellular location">
    <subcellularLocation>
        <location evidence="3">Endoplasmic reticulum membrane</location>
        <topology evidence="3">Peripheral membrane protein</topology>
    </subcellularLocation>
    <subcellularLocation>
        <location evidence="2">Microsome membrane</location>
        <topology evidence="2">Peripheral membrane protein</topology>
    </subcellularLocation>
</comment>
<dbReference type="GO" id="GO:0020037">
    <property type="term" value="F:heme binding"/>
    <property type="evidence" value="ECO:0007669"/>
    <property type="project" value="InterPro"/>
</dbReference>
<dbReference type="CDD" id="cd11056">
    <property type="entry name" value="CYP6-like"/>
    <property type="match status" value="1"/>
</dbReference>
<evidence type="ECO:0008006" key="18">
    <source>
        <dbReference type="Google" id="ProtNLM"/>
    </source>
</evidence>
<evidence type="ECO:0000256" key="13">
    <source>
        <dbReference type="PIRSR" id="PIRSR602401-1"/>
    </source>
</evidence>
<dbReference type="InterPro" id="IPR017972">
    <property type="entry name" value="Cyt_P450_CS"/>
</dbReference>
<comment type="similarity">
    <text evidence="4 14">Belongs to the cytochrome P450 family.</text>
</comment>
<keyword evidence="15" id="KW-1133">Transmembrane helix</keyword>
<dbReference type="InterPro" id="IPR050476">
    <property type="entry name" value="Insect_CytP450_Detox"/>
</dbReference>
<dbReference type="AlphaFoldDB" id="A0A8K0D3W2"/>
<keyword evidence="12 15" id="KW-0472">Membrane</keyword>
<keyword evidence="11 14" id="KW-0503">Monooxygenase</keyword>
<reference evidence="16" key="1">
    <citation type="submission" date="2019-08" db="EMBL/GenBank/DDBJ databases">
        <title>The genome of the North American firefly Photinus pyralis.</title>
        <authorList>
            <consortium name="Photinus pyralis genome working group"/>
            <person name="Fallon T.R."/>
            <person name="Sander Lower S.E."/>
            <person name="Weng J.-K."/>
        </authorList>
    </citation>
    <scope>NUCLEOTIDE SEQUENCE</scope>
    <source>
        <strain evidence="16">TRF0915ILg1</strain>
        <tissue evidence="16">Whole body</tissue>
    </source>
</reference>
<dbReference type="EMBL" id="VTPC01003150">
    <property type="protein sequence ID" value="KAF2898970.1"/>
    <property type="molecule type" value="Genomic_DNA"/>
</dbReference>
<evidence type="ECO:0000313" key="17">
    <source>
        <dbReference type="Proteomes" id="UP000801492"/>
    </source>
</evidence>
<dbReference type="PANTHER" id="PTHR24292">
    <property type="entry name" value="CYTOCHROME P450"/>
    <property type="match status" value="1"/>
</dbReference>
<sequence length="463" mass="52959">MAITLGSLTLDILVGILTILVGCYTYFKWCFKYWERKGVPCIEPTFPFGSLNSPWTEAKAFSEQIEDIYVTFKAKAHKHLGIYAFAAPMYMPIDTELIKNIMQKDFDHFVDRGAYFNEIDDPLSAHLFALEGDKWRNLRIKLTPTFTSGKMKMMFPTLVECGRQLKEAMDIASNKDEPIDIKDLAACFTTNVIGSCAFGIECNCFKDRNSEFIKQAKRAFVAKGFELIKGFVAFASPSLARRLRLVLLPKEVTHFFMKIIKETVDYRESNNVVRGDFMQLLIDLKNNVKNDKGNRIGLTLEELAAQAFVFFIAGYETSSTTMTFCLFELALNPDIQRKVREEIEEVLAKYNNEINYDALAEMKYMGQVVDETLRKYPPVPTLNRKCVLPYKIPETDVVLDKGTSVIIPTFGLHRDPEYFPDPDKFDPDRFCEENKSKIVPFSYLPFGEGPRICIGQLSVRLLN</sequence>
<dbReference type="InterPro" id="IPR036396">
    <property type="entry name" value="Cyt_P450_sf"/>
</dbReference>
<evidence type="ECO:0000256" key="9">
    <source>
        <dbReference type="ARBA" id="ARBA00023002"/>
    </source>
</evidence>
<organism evidence="16 17">
    <name type="scientific">Ignelater luminosus</name>
    <name type="common">Cucubano</name>
    <name type="synonym">Pyrophorus luminosus</name>
    <dbReference type="NCBI Taxonomy" id="2038154"/>
    <lineage>
        <taxon>Eukaryota</taxon>
        <taxon>Metazoa</taxon>
        <taxon>Ecdysozoa</taxon>
        <taxon>Arthropoda</taxon>
        <taxon>Hexapoda</taxon>
        <taxon>Insecta</taxon>
        <taxon>Pterygota</taxon>
        <taxon>Neoptera</taxon>
        <taxon>Endopterygota</taxon>
        <taxon>Coleoptera</taxon>
        <taxon>Polyphaga</taxon>
        <taxon>Elateriformia</taxon>
        <taxon>Elateroidea</taxon>
        <taxon>Elateridae</taxon>
        <taxon>Agrypninae</taxon>
        <taxon>Pyrophorini</taxon>
        <taxon>Ignelater</taxon>
    </lineage>
</organism>
<comment type="caution">
    <text evidence="16">The sequence shown here is derived from an EMBL/GenBank/DDBJ whole genome shotgun (WGS) entry which is preliminary data.</text>
</comment>
<evidence type="ECO:0000256" key="7">
    <source>
        <dbReference type="ARBA" id="ARBA00022824"/>
    </source>
</evidence>
<proteinExistence type="inferred from homology"/>
<keyword evidence="15" id="KW-0812">Transmembrane</keyword>
<feature type="transmembrane region" description="Helical" evidence="15">
    <location>
        <begin position="6"/>
        <end position="27"/>
    </location>
</feature>
<name>A0A8K0D3W2_IGNLU</name>
<dbReference type="GO" id="GO:0004497">
    <property type="term" value="F:monooxygenase activity"/>
    <property type="evidence" value="ECO:0007669"/>
    <property type="project" value="UniProtKB-KW"/>
</dbReference>
<comment type="cofactor">
    <cofactor evidence="1 13">
        <name>heme</name>
        <dbReference type="ChEBI" id="CHEBI:30413"/>
    </cofactor>
</comment>
<evidence type="ECO:0000256" key="2">
    <source>
        <dbReference type="ARBA" id="ARBA00004174"/>
    </source>
</evidence>
<protein>
    <recommendedName>
        <fullName evidence="18">Cytochrome P450</fullName>
    </recommendedName>
</protein>
<dbReference type="OrthoDB" id="2789670at2759"/>
<evidence type="ECO:0000256" key="6">
    <source>
        <dbReference type="ARBA" id="ARBA00022723"/>
    </source>
</evidence>
<dbReference type="InterPro" id="IPR002401">
    <property type="entry name" value="Cyt_P450_E_grp-I"/>
</dbReference>
<evidence type="ECO:0000256" key="3">
    <source>
        <dbReference type="ARBA" id="ARBA00004406"/>
    </source>
</evidence>
<evidence type="ECO:0000256" key="8">
    <source>
        <dbReference type="ARBA" id="ARBA00022848"/>
    </source>
</evidence>
<dbReference type="FunFam" id="1.10.630.10:FF:000042">
    <property type="entry name" value="Cytochrome P450"/>
    <property type="match status" value="1"/>
</dbReference>
<keyword evidence="9 14" id="KW-0560">Oxidoreductase</keyword>
<keyword evidence="17" id="KW-1185">Reference proteome</keyword>
<dbReference type="GO" id="GO:0005789">
    <property type="term" value="C:endoplasmic reticulum membrane"/>
    <property type="evidence" value="ECO:0007669"/>
    <property type="project" value="UniProtKB-SubCell"/>
</dbReference>
<keyword evidence="5 13" id="KW-0349">Heme</keyword>
<dbReference type="PROSITE" id="PS00086">
    <property type="entry name" value="CYTOCHROME_P450"/>
    <property type="match status" value="1"/>
</dbReference>
<evidence type="ECO:0000256" key="5">
    <source>
        <dbReference type="ARBA" id="ARBA00022617"/>
    </source>
</evidence>
<evidence type="ECO:0000256" key="14">
    <source>
        <dbReference type="RuleBase" id="RU000461"/>
    </source>
</evidence>
<dbReference type="GO" id="GO:0005506">
    <property type="term" value="F:iron ion binding"/>
    <property type="evidence" value="ECO:0007669"/>
    <property type="project" value="InterPro"/>
</dbReference>
<evidence type="ECO:0000256" key="12">
    <source>
        <dbReference type="ARBA" id="ARBA00023136"/>
    </source>
</evidence>
<dbReference type="PANTHER" id="PTHR24292:SF100">
    <property type="entry name" value="CYTOCHROME P450 6A16, ISOFORM B-RELATED"/>
    <property type="match status" value="1"/>
</dbReference>
<evidence type="ECO:0000256" key="11">
    <source>
        <dbReference type="ARBA" id="ARBA00023033"/>
    </source>
</evidence>
<evidence type="ECO:0000256" key="15">
    <source>
        <dbReference type="SAM" id="Phobius"/>
    </source>
</evidence>